<comment type="caution">
    <text evidence="6">The sequence shown here is derived from an EMBL/GenBank/DDBJ whole genome shotgun (WGS) entry which is preliminary data.</text>
</comment>
<dbReference type="GO" id="GO:0016787">
    <property type="term" value="F:hydrolase activity"/>
    <property type="evidence" value="ECO:0007669"/>
    <property type="project" value="UniProtKB-KW"/>
</dbReference>
<dbReference type="Gene3D" id="3.40.50.1820">
    <property type="entry name" value="alpha/beta hydrolase"/>
    <property type="match status" value="1"/>
</dbReference>
<dbReference type="InterPro" id="IPR019826">
    <property type="entry name" value="Carboxylesterase_B_AS"/>
</dbReference>
<dbReference type="InterPro" id="IPR050309">
    <property type="entry name" value="Type-B_Carboxylest/Lipase"/>
</dbReference>
<dbReference type="PANTHER" id="PTHR11559">
    <property type="entry name" value="CARBOXYLESTERASE"/>
    <property type="match status" value="1"/>
</dbReference>
<feature type="transmembrane region" description="Helical" evidence="4">
    <location>
        <begin position="80"/>
        <end position="97"/>
    </location>
</feature>
<feature type="domain" description="Carboxylesterase type B" evidence="5">
    <location>
        <begin position="172"/>
        <end position="683"/>
    </location>
</feature>
<name>A0AA40DF95_9PEZI</name>
<evidence type="ECO:0000259" key="5">
    <source>
        <dbReference type="Pfam" id="PF00135"/>
    </source>
</evidence>
<feature type="region of interest" description="Disordered" evidence="3">
    <location>
        <begin position="1"/>
        <end position="25"/>
    </location>
</feature>
<evidence type="ECO:0000256" key="2">
    <source>
        <dbReference type="ARBA" id="ARBA00022801"/>
    </source>
</evidence>
<keyword evidence="2 6" id="KW-0378">Hydrolase</keyword>
<evidence type="ECO:0000256" key="4">
    <source>
        <dbReference type="SAM" id="Phobius"/>
    </source>
</evidence>
<reference evidence="6" key="1">
    <citation type="submission" date="2023-06" db="EMBL/GenBank/DDBJ databases">
        <title>Genome-scale phylogeny and comparative genomics of the fungal order Sordariales.</title>
        <authorList>
            <consortium name="Lawrence Berkeley National Laboratory"/>
            <person name="Hensen N."/>
            <person name="Bonometti L."/>
            <person name="Westerberg I."/>
            <person name="Brannstrom I.O."/>
            <person name="Guillou S."/>
            <person name="Cros-Aarteil S."/>
            <person name="Calhoun S."/>
            <person name="Haridas S."/>
            <person name="Kuo A."/>
            <person name="Mondo S."/>
            <person name="Pangilinan J."/>
            <person name="Riley R."/>
            <person name="Labutti K."/>
            <person name="Andreopoulos B."/>
            <person name="Lipzen A."/>
            <person name="Chen C."/>
            <person name="Yanf M."/>
            <person name="Daum C."/>
            <person name="Ng V."/>
            <person name="Clum A."/>
            <person name="Steindorff A."/>
            <person name="Ohm R."/>
            <person name="Martin F."/>
            <person name="Silar P."/>
            <person name="Natvig D."/>
            <person name="Lalanne C."/>
            <person name="Gautier V."/>
            <person name="Ament-Velasquez S.L."/>
            <person name="Kruys A."/>
            <person name="Hutchinson M.I."/>
            <person name="Powell A.J."/>
            <person name="Barry K."/>
            <person name="Miller A.N."/>
            <person name="Grigoriev I.V."/>
            <person name="Debuchy R."/>
            <person name="Gladieux P."/>
            <person name="Thoren M.H."/>
            <person name="Johannesson H."/>
        </authorList>
    </citation>
    <scope>NUCLEOTIDE SEQUENCE</scope>
    <source>
        <strain evidence="6">CBS 307.81</strain>
    </source>
</reference>
<dbReference type="Proteomes" id="UP001174997">
    <property type="component" value="Unassembled WGS sequence"/>
</dbReference>
<keyword evidence="4" id="KW-1133">Transmembrane helix</keyword>
<dbReference type="EMBL" id="JAULSY010000001">
    <property type="protein sequence ID" value="KAK0674618.1"/>
    <property type="molecule type" value="Genomic_DNA"/>
</dbReference>
<evidence type="ECO:0000313" key="7">
    <source>
        <dbReference type="Proteomes" id="UP001174997"/>
    </source>
</evidence>
<gene>
    <name evidence="6" type="ORF">QBC41DRAFT_264151</name>
</gene>
<dbReference type="Pfam" id="PF00135">
    <property type="entry name" value="COesterase"/>
    <property type="match status" value="1"/>
</dbReference>
<keyword evidence="4" id="KW-0812">Transmembrane</keyword>
<organism evidence="6 7">
    <name type="scientific">Cercophora samala</name>
    <dbReference type="NCBI Taxonomy" id="330535"/>
    <lineage>
        <taxon>Eukaryota</taxon>
        <taxon>Fungi</taxon>
        <taxon>Dikarya</taxon>
        <taxon>Ascomycota</taxon>
        <taxon>Pezizomycotina</taxon>
        <taxon>Sordariomycetes</taxon>
        <taxon>Sordariomycetidae</taxon>
        <taxon>Sordariales</taxon>
        <taxon>Lasiosphaeriaceae</taxon>
        <taxon>Cercophora</taxon>
    </lineage>
</organism>
<dbReference type="InterPro" id="IPR002018">
    <property type="entry name" value="CarbesteraseB"/>
</dbReference>
<keyword evidence="7" id="KW-1185">Reference proteome</keyword>
<protein>
    <submittedName>
        <fullName evidence="6">Alpha/Beta hydrolase protein</fullName>
    </submittedName>
</protein>
<dbReference type="InterPro" id="IPR029058">
    <property type="entry name" value="AB_hydrolase_fold"/>
</dbReference>
<comment type="similarity">
    <text evidence="1">Belongs to the type-B carboxylesterase/lipase family.</text>
</comment>
<dbReference type="SUPFAM" id="SSF53474">
    <property type="entry name" value="alpha/beta-Hydrolases"/>
    <property type="match status" value="1"/>
</dbReference>
<evidence type="ECO:0000256" key="3">
    <source>
        <dbReference type="SAM" id="MobiDB-lite"/>
    </source>
</evidence>
<keyword evidence="4" id="KW-0472">Membrane</keyword>
<evidence type="ECO:0000313" key="6">
    <source>
        <dbReference type="EMBL" id="KAK0674618.1"/>
    </source>
</evidence>
<evidence type="ECO:0000256" key="1">
    <source>
        <dbReference type="ARBA" id="ARBA00005964"/>
    </source>
</evidence>
<sequence>MYAKDREASPHFSSGSSGGSRSGRSATVELLLQQQHRTRTSSHGGGGGLGMGIKQRPLVRPHQRNHSYSHSRGGFFRNRLSLWISGLAVLVLVWIYLRVYGHGYGYSLRNSHSGAGLGTSRPGQQGTKISLGELPAFILPPVTTTTLVKMTKPTASPGKAKGKGSGVKATAPAVELKQGIYIGTTNFRAPRFKKSVEAFRGIPYAQTTGGQNRFRPPQPLKPSKETFQATEYGEFCPINDGVVYRGQGEDCLNLNVYRPAGLVKAKDGKDQNGNEVKLPVVVYIHGGGFNAGKGIERNMASFVAWAEHDIVAVNFNYRVGALGFLPSDITAREGILNLGLRDQQALLEWVQDNIGAFGGDKENVTIMGLSAGAHSIGHHIMHYANSPKPPPFHKAILESGATTARAVFYPTHPRHLVQFREFLTAINAAHIPESEIFSHLRTLPLKTIVAGSKVVWDKYVDSVTWPFQPVIDGPNPYSNSSHSNHTLPDIIPDLPISSWQNSHHLKIPIITGYNTNEGTIFIPPDAATNSEFRSFFKTLIPTIKDADLDQLEKLYPDPVTQADISPYVSVPEGKGAQWNRLDTAYSHYAYICPVLHSAHFMTLSGIPHVYVYRYAATGLFGAANHGDEAPVVAHDMEFLGYRNERPGLVKTAEEMISFWSGFIASKEGDVNSARGKRVNWPRFVSPFHREGWWKDLGKGKVMVFGEGNNERDRSVPQQERRQGFPVKVESLTKLEREACEFWWGRVRLSQGLGKQEGGGKAKL</sequence>
<proteinExistence type="inferred from homology"/>
<dbReference type="AlphaFoldDB" id="A0AA40DF95"/>
<dbReference type="PROSITE" id="PS00122">
    <property type="entry name" value="CARBOXYLESTERASE_B_1"/>
    <property type="match status" value="1"/>
</dbReference>
<accession>A0AA40DF95</accession>